<dbReference type="PANTHER" id="PTHR32309:SF13">
    <property type="entry name" value="FERRIC ENTEROBACTIN TRANSPORT PROTEIN FEPE"/>
    <property type="match status" value="1"/>
</dbReference>
<dbReference type="EMBL" id="JACOOO010000013">
    <property type="protein sequence ID" value="MBC5628711.1"/>
    <property type="molecule type" value="Genomic_DNA"/>
</dbReference>
<evidence type="ECO:0000313" key="10">
    <source>
        <dbReference type="EMBL" id="MBC5628711.1"/>
    </source>
</evidence>
<keyword evidence="3" id="KW-1003">Cell membrane</keyword>
<evidence type="ECO:0000256" key="3">
    <source>
        <dbReference type="ARBA" id="ARBA00022475"/>
    </source>
</evidence>
<comment type="similarity">
    <text evidence="2">Belongs to the CpsC/CapA family.</text>
</comment>
<keyword evidence="5 7" id="KW-1133">Transmembrane helix</keyword>
<feature type="transmembrane region" description="Helical" evidence="7">
    <location>
        <begin position="20"/>
        <end position="39"/>
    </location>
</feature>
<dbReference type="Proteomes" id="UP000596929">
    <property type="component" value="Unassembled WGS sequence"/>
</dbReference>
<feature type="domain" description="Polysaccharide chain length determinant N-terminal" evidence="8">
    <location>
        <begin position="6"/>
        <end position="94"/>
    </location>
</feature>
<feature type="transmembrane region" description="Helical" evidence="7">
    <location>
        <begin position="174"/>
        <end position="193"/>
    </location>
</feature>
<evidence type="ECO:0000313" key="11">
    <source>
        <dbReference type="Proteomes" id="UP000596929"/>
    </source>
</evidence>
<keyword evidence="6 7" id="KW-0472">Membrane</keyword>
<evidence type="ECO:0000259" key="8">
    <source>
        <dbReference type="Pfam" id="PF02706"/>
    </source>
</evidence>
<reference evidence="10 11" key="1">
    <citation type="submission" date="2020-08" db="EMBL/GenBank/DDBJ databases">
        <title>Genome public.</title>
        <authorList>
            <person name="Liu C."/>
            <person name="Sun Q."/>
        </authorList>
    </citation>
    <scope>NUCLEOTIDE SEQUENCE [LARGE SCALE GENOMIC DNA]</scope>
    <source>
        <strain evidence="10 11">NSJ-6</strain>
    </source>
</reference>
<evidence type="ECO:0000259" key="9">
    <source>
        <dbReference type="Pfam" id="PF13807"/>
    </source>
</evidence>
<feature type="domain" description="Tyrosine-protein kinase G-rich" evidence="9">
    <location>
        <begin position="149"/>
        <end position="195"/>
    </location>
</feature>
<dbReference type="InterPro" id="IPR032807">
    <property type="entry name" value="GNVR"/>
</dbReference>
<dbReference type="Pfam" id="PF13807">
    <property type="entry name" value="GNVR"/>
    <property type="match status" value="1"/>
</dbReference>
<keyword evidence="4 7" id="KW-0812">Transmembrane</keyword>
<dbReference type="InterPro" id="IPR050445">
    <property type="entry name" value="Bact_polysacc_biosynth/exp"/>
</dbReference>
<comment type="subcellular location">
    <subcellularLocation>
        <location evidence="1">Cell membrane</location>
        <topology evidence="1">Multi-pass membrane protein</topology>
    </subcellularLocation>
</comment>
<evidence type="ECO:0000256" key="6">
    <source>
        <dbReference type="ARBA" id="ARBA00023136"/>
    </source>
</evidence>
<evidence type="ECO:0000256" key="7">
    <source>
        <dbReference type="SAM" id="Phobius"/>
    </source>
</evidence>
<comment type="caution">
    <text evidence="10">The sequence shown here is derived from an EMBL/GenBank/DDBJ whole genome shotgun (WGS) entry which is preliminary data.</text>
</comment>
<accession>A0ABR7DBE1</accession>
<dbReference type="InterPro" id="IPR003856">
    <property type="entry name" value="LPS_length_determ_N"/>
</dbReference>
<evidence type="ECO:0000256" key="5">
    <source>
        <dbReference type="ARBA" id="ARBA00022989"/>
    </source>
</evidence>
<protein>
    <submittedName>
        <fullName evidence="10">Capsular biosynthesis protein</fullName>
    </submittedName>
</protein>
<proteinExistence type="inferred from homology"/>
<evidence type="ECO:0000256" key="1">
    <source>
        <dbReference type="ARBA" id="ARBA00004651"/>
    </source>
</evidence>
<sequence>MKEVKFEDVFRSLKNNLRLILISTLSVTLVSAIITFFFIPPEYEASTKVYIGKERFKNVSTTYTNEEINMYQRLIKTYSELVKTKDLVRKSISNVGQDISVNEVLSKLQAISIADTQILQIKYVSDSREEAYDMVYGITEEFMKLSKKLYPKGNVHIIQQPIVPEIPVGPNKKMNVAIGALLGMMIGLGVTFLKEFMNGTYSDKEEVERDLEIPCIGIIPKID</sequence>
<organism evidence="10 11">
    <name type="scientific">Clostridium hominis</name>
    <dbReference type="NCBI Taxonomy" id="2763036"/>
    <lineage>
        <taxon>Bacteria</taxon>
        <taxon>Bacillati</taxon>
        <taxon>Bacillota</taxon>
        <taxon>Clostridia</taxon>
        <taxon>Eubacteriales</taxon>
        <taxon>Clostridiaceae</taxon>
        <taxon>Clostridium</taxon>
    </lineage>
</organism>
<dbReference type="Pfam" id="PF02706">
    <property type="entry name" value="Wzz"/>
    <property type="match status" value="1"/>
</dbReference>
<evidence type="ECO:0000256" key="4">
    <source>
        <dbReference type="ARBA" id="ARBA00022692"/>
    </source>
</evidence>
<gene>
    <name evidence="10" type="ORF">H8S20_07395</name>
</gene>
<evidence type="ECO:0000256" key="2">
    <source>
        <dbReference type="ARBA" id="ARBA00006683"/>
    </source>
</evidence>
<name>A0ABR7DBE1_9CLOT</name>
<dbReference type="PANTHER" id="PTHR32309">
    <property type="entry name" value="TYROSINE-PROTEIN KINASE"/>
    <property type="match status" value="1"/>
</dbReference>
<dbReference type="RefSeq" id="WP_186859681.1">
    <property type="nucleotide sequence ID" value="NZ_JACOOO010000013.1"/>
</dbReference>
<keyword evidence="11" id="KW-1185">Reference proteome</keyword>